<reference evidence="1" key="1">
    <citation type="submission" date="2021-05" db="EMBL/GenBank/DDBJ databases">
        <title>Complete genome sequence of the cellulolytic planctomycete Telmatocola sphagniphila SP2T and characterization of the first cellulase from planctomycetes.</title>
        <authorList>
            <person name="Rakitin A.L."/>
            <person name="Beletsky A.V."/>
            <person name="Naumoff D.G."/>
            <person name="Kulichevskaya I.S."/>
            <person name="Mardanov A.V."/>
            <person name="Ravin N.V."/>
            <person name="Dedysh S.N."/>
        </authorList>
    </citation>
    <scope>NUCLEOTIDE SEQUENCE</scope>
    <source>
        <strain evidence="1">SP2T</strain>
    </source>
</reference>
<protein>
    <submittedName>
        <fullName evidence="1">Uncharacterized protein</fullName>
    </submittedName>
</protein>
<proteinExistence type="predicted"/>
<name>A0A8E6BA31_9BACT</name>
<keyword evidence="2" id="KW-1185">Reference proteome</keyword>
<organism evidence="1 2">
    <name type="scientific">Telmatocola sphagniphila</name>
    <dbReference type="NCBI Taxonomy" id="1123043"/>
    <lineage>
        <taxon>Bacteria</taxon>
        <taxon>Pseudomonadati</taxon>
        <taxon>Planctomycetota</taxon>
        <taxon>Planctomycetia</taxon>
        <taxon>Gemmatales</taxon>
        <taxon>Gemmataceae</taxon>
    </lineage>
</organism>
<evidence type="ECO:0000313" key="1">
    <source>
        <dbReference type="EMBL" id="QVL34588.1"/>
    </source>
</evidence>
<dbReference type="Proteomes" id="UP000676194">
    <property type="component" value="Chromosome"/>
</dbReference>
<dbReference type="EMBL" id="CP074694">
    <property type="protein sequence ID" value="QVL34588.1"/>
    <property type="molecule type" value="Genomic_DNA"/>
</dbReference>
<gene>
    <name evidence="1" type="ORF">KIH39_11970</name>
</gene>
<evidence type="ECO:0000313" key="2">
    <source>
        <dbReference type="Proteomes" id="UP000676194"/>
    </source>
</evidence>
<accession>A0A8E6BA31</accession>
<dbReference type="KEGG" id="tsph:KIH39_11970"/>
<dbReference type="AlphaFoldDB" id="A0A8E6BA31"/>
<sequence>MPEAGEVATSDTKQLGMVWIMGCRCRCGHEWVPHTAERPHVCPSCKSPRWDKKKKFERKKKTVPLG</sequence>
<dbReference type="RefSeq" id="WP_213499721.1">
    <property type="nucleotide sequence ID" value="NZ_CP074694.1"/>
</dbReference>